<gene>
    <name evidence="1" type="ORF">M6B38_147040</name>
</gene>
<dbReference type="InterPro" id="IPR025322">
    <property type="entry name" value="PADRE_dom"/>
</dbReference>
<reference evidence="1" key="1">
    <citation type="journal article" date="2023" name="GigaByte">
        <title>Genome assembly of the bearded iris, Iris pallida Lam.</title>
        <authorList>
            <person name="Bruccoleri R.E."/>
            <person name="Oakeley E.J."/>
            <person name="Faust A.M.E."/>
            <person name="Altorfer M."/>
            <person name="Dessus-Babus S."/>
            <person name="Burckhardt D."/>
            <person name="Oertli M."/>
            <person name="Naumann U."/>
            <person name="Petersen F."/>
            <person name="Wong J."/>
        </authorList>
    </citation>
    <scope>NUCLEOTIDE SEQUENCE</scope>
    <source>
        <strain evidence="1">GSM-AAB239-AS_SAM_17_03QT</strain>
    </source>
</reference>
<keyword evidence="2" id="KW-1185">Reference proteome</keyword>
<sequence>MGNCAFRGNGAPADSSMIRVVTPSGGVLELQPPVTAECVTSEFPSHGIFGSRDALSRPLLHNEELIGGQSYHLCPLNSHDLSIVPSAAAPYRVSFDQHGFWRRQDVEVLPIQNSGIWKVKLVIKPDQLAEILSQESRTEALIESVRAVVKCGSGSTASVATSDLWSLSSSKKATSDNNIVMD</sequence>
<accession>A0AAX6F9A0</accession>
<evidence type="ECO:0000313" key="2">
    <source>
        <dbReference type="Proteomes" id="UP001140949"/>
    </source>
</evidence>
<dbReference type="PANTHER" id="PTHR33148">
    <property type="entry name" value="PLASTID MOVEMENT IMPAIRED PROTEIN-RELATED"/>
    <property type="match status" value="1"/>
</dbReference>
<dbReference type="Pfam" id="PF14009">
    <property type="entry name" value="PADRE"/>
    <property type="match status" value="1"/>
</dbReference>
<dbReference type="Proteomes" id="UP001140949">
    <property type="component" value="Unassembled WGS sequence"/>
</dbReference>
<organism evidence="1 2">
    <name type="scientific">Iris pallida</name>
    <name type="common">Sweet iris</name>
    <dbReference type="NCBI Taxonomy" id="29817"/>
    <lineage>
        <taxon>Eukaryota</taxon>
        <taxon>Viridiplantae</taxon>
        <taxon>Streptophyta</taxon>
        <taxon>Embryophyta</taxon>
        <taxon>Tracheophyta</taxon>
        <taxon>Spermatophyta</taxon>
        <taxon>Magnoliopsida</taxon>
        <taxon>Liliopsida</taxon>
        <taxon>Asparagales</taxon>
        <taxon>Iridaceae</taxon>
        <taxon>Iridoideae</taxon>
        <taxon>Irideae</taxon>
        <taxon>Iris</taxon>
    </lineage>
</organism>
<dbReference type="PANTHER" id="PTHR33148:SF41">
    <property type="entry name" value="DUF4228 DOMAIN PROTEIN"/>
    <property type="match status" value="1"/>
</dbReference>
<comment type="caution">
    <text evidence="1">The sequence shown here is derived from an EMBL/GenBank/DDBJ whole genome shotgun (WGS) entry which is preliminary data.</text>
</comment>
<dbReference type="EMBL" id="JANAVB010030818">
    <property type="protein sequence ID" value="KAJ6812783.1"/>
    <property type="molecule type" value="Genomic_DNA"/>
</dbReference>
<proteinExistence type="predicted"/>
<name>A0AAX6F9A0_IRIPA</name>
<reference evidence="1" key="2">
    <citation type="submission" date="2023-04" db="EMBL/GenBank/DDBJ databases">
        <authorList>
            <person name="Bruccoleri R.E."/>
            <person name="Oakeley E.J."/>
            <person name="Faust A.-M."/>
            <person name="Dessus-Babus S."/>
            <person name="Altorfer M."/>
            <person name="Burckhardt D."/>
            <person name="Oertli M."/>
            <person name="Naumann U."/>
            <person name="Petersen F."/>
            <person name="Wong J."/>
        </authorList>
    </citation>
    <scope>NUCLEOTIDE SEQUENCE</scope>
    <source>
        <strain evidence="1">GSM-AAB239-AS_SAM_17_03QT</strain>
        <tissue evidence="1">Leaf</tissue>
    </source>
</reference>
<evidence type="ECO:0000313" key="1">
    <source>
        <dbReference type="EMBL" id="KAJ6812783.1"/>
    </source>
</evidence>
<protein>
    <submittedName>
        <fullName evidence="1">Uncharacterized protein</fullName>
    </submittedName>
</protein>
<dbReference type="AlphaFoldDB" id="A0AAX6F9A0"/>